<sequence length="528" mass="57676">MDRFDYIVVGGGSGGCAVASRLSEDPNTSVCLIEAGGEGKNVLSRMPAGVAAILPYPILNYAYKTLPSRNSGNKAKFQPRGRALGGSSAINAMLYVRGHRGDYDEWRDLGCYGWGWDDVLPYFKKSETNERGGDALHGIDGPLNVADPRSPHEISHAFLKAGEELQIPTNPDFNGETQEGLGFFQVTQKNGERHSAAAAYIWPHMNRKNLTVLTKTRAEKLLFEGTRAAGVRVTNKSGTRDLHAGSEVILAGGAFNSPQLLMLSGIGPAQHLKQHGIGVIADRPQVGENLQDHVDYITAIRSPRKDVFGLSISGTVDIFKGVFDWRNKRTGKLTTTFAETGGFIRSSPDIDRPDLQLHFVVGMVDDHNRKLHLGHGFSCHVCVLRPKSRGTVRLAGPTSKTAPAIDMNFFGEREDFDTMLRGYHAMHRILDAPALKPWRGKDLYTEKVANEAELERIIRERSDTVYHPVGTCRMGSDADAVVDPQLRVNGVTGLRIADASIMPRLIGGNTNAPTIMIGEKCADMILNP</sequence>
<dbReference type="PANTHER" id="PTHR11552">
    <property type="entry name" value="GLUCOSE-METHANOL-CHOLINE GMC OXIDOREDUCTASE"/>
    <property type="match status" value="1"/>
</dbReference>
<dbReference type="SUPFAM" id="SSF54373">
    <property type="entry name" value="FAD-linked reductases, C-terminal domain"/>
    <property type="match status" value="1"/>
</dbReference>
<evidence type="ECO:0000259" key="6">
    <source>
        <dbReference type="PROSITE" id="PS00623"/>
    </source>
</evidence>
<dbReference type="PROSITE" id="PS00624">
    <property type="entry name" value="GMC_OXRED_2"/>
    <property type="match status" value="1"/>
</dbReference>
<dbReference type="Pfam" id="PF00732">
    <property type="entry name" value="GMC_oxred_N"/>
    <property type="match status" value="1"/>
</dbReference>
<dbReference type="RefSeq" id="WP_377213555.1">
    <property type="nucleotide sequence ID" value="NZ_JBHTJV010000025.1"/>
</dbReference>
<dbReference type="Proteomes" id="UP001597101">
    <property type="component" value="Unassembled WGS sequence"/>
</dbReference>
<organism evidence="8 9">
    <name type="scientific">Pseudahrensia aquimaris</name>
    <dbReference type="NCBI Taxonomy" id="744461"/>
    <lineage>
        <taxon>Bacteria</taxon>
        <taxon>Pseudomonadati</taxon>
        <taxon>Pseudomonadota</taxon>
        <taxon>Alphaproteobacteria</taxon>
        <taxon>Hyphomicrobiales</taxon>
        <taxon>Ahrensiaceae</taxon>
        <taxon>Pseudahrensia</taxon>
    </lineage>
</organism>
<dbReference type="PROSITE" id="PS00623">
    <property type="entry name" value="GMC_OXRED_1"/>
    <property type="match status" value="1"/>
</dbReference>
<dbReference type="Gene3D" id="3.30.560.10">
    <property type="entry name" value="Glucose Oxidase, domain 3"/>
    <property type="match status" value="1"/>
</dbReference>
<dbReference type="InterPro" id="IPR000172">
    <property type="entry name" value="GMC_OxRdtase_N"/>
</dbReference>
<name>A0ABW3FGS1_9HYPH</name>
<keyword evidence="9" id="KW-1185">Reference proteome</keyword>
<dbReference type="Pfam" id="PF05199">
    <property type="entry name" value="GMC_oxred_C"/>
    <property type="match status" value="1"/>
</dbReference>
<dbReference type="EMBL" id="JBHTJV010000025">
    <property type="protein sequence ID" value="MFD0917701.1"/>
    <property type="molecule type" value="Genomic_DNA"/>
</dbReference>
<dbReference type="InterPro" id="IPR007867">
    <property type="entry name" value="GMC_OxRtase_C"/>
</dbReference>
<evidence type="ECO:0000256" key="3">
    <source>
        <dbReference type="ARBA" id="ARBA00022630"/>
    </source>
</evidence>
<evidence type="ECO:0000313" key="9">
    <source>
        <dbReference type="Proteomes" id="UP001597101"/>
    </source>
</evidence>
<gene>
    <name evidence="8" type="ORF">ACFQ14_14960</name>
</gene>
<protein>
    <submittedName>
        <fullName evidence="8">GMC family oxidoreductase</fullName>
    </submittedName>
</protein>
<proteinExistence type="inferred from homology"/>
<evidence type="ECO:0000256" key="5">
    <source>
        <dbReference type="RuleBase" id="RU003968"/>
    </source>
</evidence>
<dbReference type="Gene3D" id="3.50.50.60">
    <property type="entry name" value="FAD/NAD(P)-binding domain"/>
    <property type="match status" value="1"/>
</dbReference>
<keyword evidence="3 5" id="KW-0285">Flavoprotein</keyword>
<accession>A0ABW3FGS1</accession>
<feature type="domain" description="Glucose-methanol-choline oxidoreductase N-terminal" evidence="7">
    <location>
        <begin position="253"/>
        <end position="267"/>
    </location>
</feature>
<keyword evidence="4 5" id="KW-0274">FAD</keyword>
<evidence type="ECO:0000259" key="7">
    <source>
        <dbReference type="PROSITE" id="PS00624"/>
    </source>
</evidence>
<evidence type="ECO:0000313" key="8">
    <source>
        <dbReference type="EMBL" id="MFD0917701.1"/>
    </source>
</evidence>
<dbReference type="InterPro" id="IPR036188">
    <property type="entry name" value="FAD/NAD-bd_sf"/>
</dbReference>
<dbReference type="InterPro" id="IPR012132">
    <property type="entry name" value="GMC_OxRdtase"/>
</dbReference>
<comment type="cofactor">
    <cofactor evidence="1">
        <name>FAD</name>
        <dbReference type="ChEBI" id="CHEBI:57692"/>
    </cofactor>
</comment>
<evidence type="ECO:0000256" key="2">
    <source>
        <dbReference type="ARBA" id="ARBA00010790"/>
    </source>
</evidence>
<dbReference type="PROSITE" id="PS51257">
    <property type="entry name" value="PROKAR_LIPOPROTEIN"/>
    <property type="match status" value="1"/>
</dbReference>
<dbReference type="PIRSF" id="PIRSF000137">
    <property type="entry name" value="Alcohol_oxidase"/>
    <property type="match status" value="1"/>
</dbReference>
<evidence type="ECO:0000256" key="1">
    <source>
        <dbReference type="ARBA" id="ARBA00001974"/>
    </source>
</evidence>
<dbReference type="SUPFAM" id="SSF51905">
    <property type="entry name" value="FAD/NAD(P)-binding domain"/>
    <property type="match status" value="1"/>
</dbReference>
<comment type="caution">
    <text evidence="8">The sequence shown here is derived from an EMBL/GenBank/DDBJ whole genome shotgun (WGS) entry which is preliminary data.</text>
</comment>
<feature type="domain" description="Glucose-methanol-choline oxidoreductase N-terminal" evidence="6">
    <location>
        <begin position="81"/>
        <end position="104"/>
    </location>
</feature>
<comment type="similarity">
    <text evidence="2 5">Belongs to the GMC oxidoreductase family.</text>
</comment>
<dbReference type="PANTHER" id="PTHR11552:SF147">
    <property type="entry name" value="CHOLINE DEHYDROGENASE, MITOCHONDRIAL"/>
    <property type="match status" value="1"/>
</dbReference>
<reference evidence="9" key="1">
    <citation type="journal article" date="2019" name="Int. J. Syst. Evol. Microbiol.">
        <title>The Global Catalogue of Microorganisms (GCM) 10K type strain sequencing project: providing services to taxonomists for standard genome sequencing and annotation.</title>
        <authorList>
            <consortium name="The Broad Institute Genomics Platform"/>
            <consortium name="The Broad Institute Genome Sequencing Center for Infectious Disease"/>
            <person name="Wu L."/>
            <person name="Ma J."/>
        </authorList>
    </citation>
    <scope>NUCLEOTIDE SEQUENCE [LARGE SCALE GENOMIC DNA]</scope>
    <source>
        <strain evidence="9">CCUG 60023</strain>
    </source>
</reference>
<evidence type="ECO:0000256" key="4">
    <source>
        <dbReference type="ARBA" id="ARBA00022827"/>
    </source>
</evidence>